<evidence type="ECO:0000313" key="2">
    <source>
        <dbReference type="Proteomes" id="UP000318080"/>
    </source>
</evidence>
<sequence>MSEESFLLKYDGARLQFEPMSVAEIGPVFLALDELVKAIYRNVDPLSAKVPELEIVGVEQGSYSVYFDIGSQALDGVLNWASDPKANTAITLAGGVVTVKEIIGWVMKALSNKAAMQEQTEVPYPDLRENLQLERLTDALLAKSRGRKNVAAIVKPTLEPGIETVELAGSRSVEVHINEEEARRMVNYAETLPEPTAQVVTVTARFATANLIEPLKRKWRIETAEFGTISIRLLDEEFAALVSSGEANLARTYDMRIRIETQVGPDDEEKTSYELLTVYTDDGETTEQMELEL</sequence>
<dbReference type="EMBL" id="VHIR01000011">
    <property type="protein sequence ID" value="TQE43165.1"/>
    <property type="molecule type" value="Genomic_DNA"/>
</dbReference>
<proteinExistence type="predicted"/>
<name>A0A540R5Z5_9CORY</name>
<organism evidence="1 2">
    <name type="scientific">Corynebacterium phoceense</name>
    <dbReference type="NCBI Taxonomy" id="1686286"/>
    <lineage>
        <taxon>Bacteria</taxon>
        <taxon>Bacillati</taxon>
        <taxon>Actinomycetota</taxon>
        <taxon>Actinomycetes</taxon>
        <taxon>Mycobacteriales</taxon>
        <taxon>Corynebacteriaceae</taxon>
        <taxon>Corynebacterium</taxon>
    </lineage>
</organism>
<protein>
    <submittedName>
        <fullName evidence="1">Uncharacterized protein</fullName>
    </submittedName>
</protein>
<dbReference type="RefSeq" id="WP_141629019.1">
    <property type="nucleotide sequence ID" value="NZ_VHIR01000011.1"/>
</dbReference>
<dbReference type="Proteomes" id="UP000318080">
    <property type="component" value="Unassembled WGS sequence"/>
</dbReference>
<keyword evidence="2" id="KW-1185">Reference proteome</keyword>
<comment type="caution">
    <text evidence="1">The sequence shown here is derived from an EMBL/GenBank/DDBJ whole genome shotgun (WGS) entry which is preliminary data.</text>
</comment>
<dbReference type="AlphaFoldDB" id="A0A540R5Z5"/>
<evidence type="ECO:0000313" key="1">
    <source>
        <dbReference type="EMBL" id="TQE43165.1"/>
    </source>
</evidence>
<accession>A0A540R5Z5</accession>
<gene>
    <name evidence="1" type="ORF">EJK80_08295</name>
</gene>
<reference evidence="1 2" key="1">
    <citation type="submission" date="2019-06" db="EMBL/GenBank/DDBJ databases">
        <title>Draft genome of C. phoceense Strain 272.</title>
        <authorList>
            <person name="Pacheco L.G.C."/>
            <person name="Barberis C.M."/>
            <person name="Almuzara M.N."/>
            <person name="Traglia G.M."/>
            <person name="Santos C.S."/>
            <person name="Rocha D.J.P.G."/>
            <person name="Aguiar E.R.G.R."/>
            <person name="Vay C.A."/>
        </authorList>
    </citation>
    <scope>NUCLEOTIDE SEQUENCE [LARGE SCALE GENOMIC DNA]</scope>
    <source>
        <strain evidence="1 2">272</strain>
    </source>
</reference>